<feature type="compositionally biased region" description="Basic and acidic residues" evidence="1">
    <location>
        <begin position="86"/>
        <end position="95"/>
    </location>
</feature>
<name>A0A7J7SVB7_PIPKU</name>
<dbReference type="Proteomes" id="UP000558488">
    <property type="component" value="Unassembled WGS sequence"/>
</dbReference>
<evidence type="ECO:0000256" key="1">
    <source>
        <dbReference type="SAM" id="MobiDB-lite"/>
    </source>
</evidence>
<feature type="region of interest" description="Disordered" evidence="1">
    <location>
        <begin position="1"/>
        <end position="55"/>
    </location>
</feature>
<accession>A0A7J7SVB7</accession>
<dbReference type="AlphaFoldDB" id="A0A7J7SVB7"/>
<reference evidence="2 3" key="1">
    <citation type="journal article" date="2020" name="Nature">
        <title>Six reference-quality genomes reveal evolution of bat adaptations.</title>
        <authorList>
            <person name="Jebb D."/>
            <person name="Huang Z."/>
            <person name="Pippel M."/>
            <person name="Hughes G.M."/>
            <person name="Lavrichenko K."/>
            <person name="Devanna P."/>
            <person name="Winkler S."/>
            <person name="Jermiin L.S."/>
            <person name="Skirmuntt E.C."/>
            <person name="Katzourakis A."/>
            <person name="Burkitt-Gray L."/>
            <person name="Ray D.A."/>
            <person name="Sullivan K.A.M."/>
            <person name="Roscito J.G."/>
            <person name="Kirilenko B.M."/>
            <person name="Davalos L.M."/>
            <person name="Corthals A.P."/>
            <person name="Power M.L."/>
            <person name="Jones G."/>
            <person name="Ransome R.D."/>
            <person name="Dechmann D.K.N."/>
            <person name="Locatelli A.G."/>
            <person name="Puechmaille S.J."/>
            <person name="Fedrigo O."/>
            <person name="Jarvis E.D."/>
            <person name="Hiller M."/>
            <person name="Vernes S.C."/>
            <person name="Myers E.W."/>
            <person name="Teeling E.C."/>
        </authorList>
    </citation>
    <scope>NUCLEOTIDE SEQUENCE [LARGE SCALE GENOMIC DNA]</scope>
    <source>
        <strain evidence="2">MPipKuh1</strain>
        <tissue evidence="2">Flight muscle</tissue>
    </source>
</reference>
<comment type="caution">
    <text evidence="2">The sequence shown here is derived from an EMBL/GenBank/DDBJ whole genome shotgun (WGS) entry which is preliminary data.</text>
</comment>
<keyword evidence="3" id="KW-1185">Reference proteome</keyword>
<sequence length="206" mass="22047">MADAQLPSPSQFSLCCGPARLPYPHPNSPPSTSAARRARVEMLPPPPAPMAHQGASPPHTVLLHLGREELNKRNLEERGVLSPASQREKATQDRASRHHGPQGTMPTALILLSAAAIHTNAPSMQGWEPGVCQQGWVLVAQPMVGIWVAGSPGERKGAILYKEGGLLKARSLLSLLFSLLVPPSIPRVQTCPNRDAVVPKHSCMCP</sequence>
<protein>
    <submittedName>
        <fullName evidence="2">Uncharacterized protein</fullName>
    </submittedName>
</protein>
<gene>
    <name evidence="2" type="ORF">mPipKuh1_009774</name>
</gene>
<proteinExistence type="predicted"/>
<organism evidence="2 3">
    <name type="scientific">Pipistrellus kuhlii</name>
    <name type="common">Kuhl's pipistrelle</name>
    <dbReference type="NCBI Taxonomy" id="59472"/>
    <lineage>
        <taxon>Eukaryota</taxon>
        <taxon>Metazoa</taxon>
        <taxon>Chordata</taxon>
        <taxon>Craniata</taxon>
        <taxon>Vertebrata</taxon>
        <taxon>Euteleostomi</taxon>
        <taxon>Mammalia</taxon>
        <taxon>Eutheria</taxon>
        <taxon>Laurasiatheria</taxon>
        <taxon>Chiroptera</taxon>
        <taxon>Yangochiroptera</taxon>
        <taxon>Vespertilionidae</taxon>
        <taxon>Pipistrellus</taxon>
    </lineage>
</organism>
<evidence type="ECO:0000313" key="3">
    <source>
        <dbReference type="Proteomes" id="UP000558488"/>
    </source>
</evidence>
<feature type="region of interest" description="Disordered" evidence="1">
    <location>
        <begin position="75"/>
        <end position="104"/>
    </location>
</feature>
<dbReference type="EMBL" id="JACAGB010000037">
    <property type="protein sequence ID" value="KAF6292165.1"/>
    <property type="molecule type" value="Genomic_DNA"/>
</dbReference>
<evidence type="ECO:0000313" key="2">
    <source>
        <dbReference type="EMBL" id="KAF6292165.1"/>
    </source>
</evidence>